<evidence type="ECO:0000256" key="7">
    <source>
        <dbReference type="HAMAP-Rule" id="MF_00096"/>
    </source>
</evidence>
<evidence type="ECO:0000256" key="2">
    <source>
        <dbReference type="ARBA" id="ARBA00022741"/>
    </source>
</evidence>
<dbReference type="Pfam" id="PF01624">
    <property type="entry name" value="MutS_I"/>
    <property type="match status" value="1"/>
</dbReference>
<dbReference type="InterPro" id="IPR007695">
    <property type="entry name" value="DNA_mismatch_repair_MutS-lik_N"/>
</dbReference>
<gene>
    <name evidence="11" type="primary">mutS_2</name>
    <name evidence="7" type="synonym">mutS</name>
    <name evidence="11" type="ORF">CLHUN_24310</name>
</gene>
<dbReference type="Pfam" id="PF00488">
    <property type="entry name" value="MutS_V"/>
    <property type="match status" value="1"/>
</dbReference>
<accession>A0A1V4SKF2</accession>
<dbReference type="EMBL" id="MZGX01000015">
    <property type="protein sequence ID" value="OPX43711.1"/>
    <property type="molecule type" value="Genomic_DNA"/>
</dbReference>
<dbReference type="InterPro" id="IPR036678">
    <property type="entry name" value="MutS_con_dom_sf"/>
</dbReference>
<dbReference type="RefSeq" id="WP_080064858.1">
    <property type="nucleotide sequence ID" value="NZ_MZGX01000015.1"/>
</dbReference>
<dbReference type="GO" id="GO:0030983">
    <property type="term" value="F:mismatched DNA binding"/>
    <property type="evidence" value="ECO:0007669"/>
    <property type="project" value="InterPro"/>
</dbReference>
<dbReference type="InterPro" id="IPR005748">
    <property type="entry name" value="DNA_mismatch_repair_MutS"/>
</dbReference>
<dbReference type="SUPFAM" id="SSF55271">
    <property type="entry name" value="DNA repair protein MutS, domain I"/>
    <property type="match status" value="1"/>
</dbReference>
<dbReference type="CDD" id="cd03284">
    <property type="entry name" value="ABC_MutS1"/>
    <property type="match status" value="1"/>
</dbReference>
<comment type="function">
    <text evidence="7">This protein is involved in the repair of mismatches in DNA. It is possible that it carries out the mismatch recognition step. This protein has a weak ATPase activity.</text>
</comment>
<dbReference type="PANTHER" id="PTHR11361:SF34">
    <property type="entry name" value="DNA MISMATCH REPAIR PROTEIN MSH1, MITOCHONDRIAL"/>
    <property type="match status" value="1"/>
</dbReference>
<feature type="binding site" evidence="7">
    <location>
        <begin position="620"/>
        <end position="627"/>
    </location>
    <ligand>
        <name>ATP</name>
        <dbReference type="ChEBI" id="CHEBI:30616"/>
    </ligand>
</feature>
<dbReference type="HAMAP" id="MF_00096">
    <property type="entry name" value="MutS"/>
    <property type="match status" value="1"/>
</dbReference>
<dbReference type="GO" id="GO:0140664">
    <property type="term" value="F:ATP-dependent DNA damage sensor activity"/>
    <property type="evidence" value="ECO:0007669"/>
    <property type="project" value="InterPro"/>
</dbReference>
<dbReference type="STRING" id="48256.CLHUN_24310"/>
<keyword evidence="12" id="KW-1185">Reference proteome</keyword>
<name>A0A1V4SKF2_RUMHU</name>
<evidence type="ECO:0000256" key="5">
    <source>
        <dbReference type="ARBA" id="ARBA00023125"/>
    </source>
</evidence>
<dbReference type="NCBIfam" id="NF003810">
    <property type="entry name" value="PRK05399.1"/>
    <property type="match status" value="1"/>
</dbReference>
<dbReference type="PANTHER" id="PTHR11361">
    <property type="entry name" value="DNA MISMATCH REPAIR PROTEIN MUTS FAMILY MEMBER"/>
    <property type="match status" value="1"/>
</dbReference>
<dbReference type="InterPro" id="IPR007861">
    <property type="entry name" value="DNA_mismatch_repair_MutS_clamp"/>
</dbReference>
<dbReference type="OrthoDB" id="9802448at2"/>
<evidence type="ECO:0000256" key="9">
    <source>
        <dbReference type="RuleBase" id="RU003756"/>
    </source>
</evidence>
<organism evidence="11 12">
    <name type="scientific">Ruminiclostridium hungatei</name>
    <name type="common">Clostridium hungatei</name>
    <dbReference type="NCBI Taxonomy" id="48256"/>
    <lineage>
        <taxon>Bacteria</taxon>
        <taxon>Bacillati</taxon>
        <taxon>Bacillota</taxon>
        <taxon>Clostridia</taxon>
        <taxon>Eubacteriales</taxon>
        <taxon>Oscillospiraceae</taxon>
        <taxon>Ruminiclostridium</taxon>
    </lineage>
</organism>
<dbReference type="GO" id="GO:0003684">
    <property type="term" value="F:damaged DNA binding"/>
    <property type="evidence" value="ECO:0007669"/>
    <property type="project" value="UniProtKB-UniRule"/>
</dbReference>
<dbReference type="FunFam" id="1.10.1420.10:FF:000007">
    <property type="entry name" value="DNA mismatch repair protein MutS"/>
    <property type="match status" value="1"/>
</dbReference>
<dbReference type="InterPro" id="IPR007696">
    <property type="entry name" value="DNA_mismatch_repair_MutS_core"/>
</dbReference>
<evidence type="ECO:0000256" key="8">
    <source>
        <dbReference type="NCBIfam" id="TIGR01070"/>
    </source>
</evidence>
<dbReference type="Gene3D" id="3.40.1170.10">
    <property type="entry name" value="DNA repair protein MutS, domain I"/>
    <property type="match status" value="1"/>
</dbReference>
<dbReference type="NCBIfam" id="TIGR01070">
    <property type="entry name" value="mutS1"/>
    <property type="match status" value="1"/>
</dbReference>
<dbReference type="SMART" id="SM00534">
    <property type="entry name" value="MUTSac"/>
    <property type="match status" value="1"/>
</dbReference>
<dbReference type="SMART" id="SM00533">
    <property type="entry name" value="MUTSd"/>
    <property type="match status" value="1"/>
</dbReference>
<feature type="domain" description="DNA mismatch repair proteins mutS family" evidence="10">
    <location>
        <begin position="694"/>
        <end position="710"/>
    </location>
</feature>
<keyword evidence="4 7" id="KW-0067">ATP-binding</keyword>
<dbReference type="Pfam" id="PF05188">
    <property type="entry name" value="MutS_II"/>
    <property type="match status" value="1"/>
</dbReference>
<dbReference type="SUPFAM" id="SSF52540">
    <property type="entry name" value="P-loop containing nucleoside triphosphate hydrolases"/>
    <property type="match status" value="1"/>
</dbReference>
<dbReference type="Pfam" id="PF05192">
    <property type="entry name" value="MutS_III"/>
    <property type="match status" value="1"/>
</dbReference>
<evidence type="ECO:0000313" key="11">
    <source>
        <dbReference type="EMBL" id="OPX43711.1"/>
    </source>
</evidence>
<sequence length="871" mass="98147">MGTVTPMMQQYLNIKDQYKDCILFFRLGDFYEMFFRDAEVASKELEITLTGKDCGLEERAPMCGVPFHAADGYIARLVSKGYKVAICEQVEDPALAKGIVKRDVVKVVTPGTVTDIAMLDDRKNNYLMSVCRNGNFYGLAAVDITTGDFYATRITWGNTRGKLLDEIAKFMPSELVVNSEFNEDKELLSQLNLRFNIYISVYDNCSFEYGNAKETLREHFKNITFELSEYDISINASGALLKYLDMTQKVSLSHIQNFNSYNIDEFMILDAATRRNLELTETMREKSKRGSLLWVLDKTMTSMGGRLLRKWIEQPLVNLGDIRLRLDAVSEFKNKFMARMEIREMLRRVYDMERLMGKVVLGSVNCRDLIALKNSVSQVPYVKNILADFQSEYNMTCYQQLDNLEDVQQLIETSIMEEPPITIKEGGIIKNGFNPEVDKLREASTRGKDWIAALEAAEREKTGIKNLKVGFNRVFGYYIEITKSNLASAPEDYIRKQTLANCERYITPELKEIEDNILGAEEKIVQLEYSLFVQIKEIIASQLTRIKSTSKALAELDSLASLAEVADREGYCMPEVAATDEIHIIDGRHPVVEKMTDKSSFVPNDTVLDLGEDRLAVITGPNMAGKSTYMRQTALIVLMAQIGSFVPATSARIGLVDRIFTRVGASDDLASGQSTFMVEMSEVANILINATQRSLLILDEIGRGTSTFDGLSIAWAVIEYIVSREKLGCRTLFATHYHELTELEGKLTGIKNYCITVKEKGEDVIFLRKIIRGGADGSYGIQVARLAGVPLPVIDRAKEILQELDAADISKNGKARRIKKQVEGQLDLFEAAAKASAHNEILEQVKKLDISRLTPIDAMNFLYELQRKMNS</sequence>
<dbReference type="InterPro" id="IPR016151">
    <property type="entry name" value="DNA_mismatch_repair_MutS_N"/>
</dbReference>
<dbReference type="InterPro" id="IPR045076">
    <property type="entry name" value="MutS"/>
</dbReference>
<keyword evidence="5 7" id="KW-0238">DNA-binding</keyword>
<comment type="caution">
    <text evidence="11">The sequence shown here is derived from an EMBL/GenBank/DDBJ whole genome shotgun (WGS) entry which is preliminary data.</text>
</comment>
<protein>
    <recommendedName>
        <fullName evidence="7 8">DNA mismatch repair protein MutS</fullName>
    </recommendedName>
</protein>
<dbReference type="GO" id="GO:0005524">
    <property type="term" value="F:ATP binding"/>
    <property type="evidence" value="ECO:0007669"/>
    <property type="project" value="UniProtKB-UniRule"/>
</dbReference>
<dbReference type="GO" id="GO:0005829">
    <property type="term" value="C:cytosol"/>
    <property type="evidence" value="ECO:0007669"/>
    <property type="project" value="TreeGrafter"/>
</dbReference>
<keyword evidence="3 7" id="KW-0227">DNA damage</keyword>
<proteinExistence type="inferred from homology"/>
<dbReference type="Proteomes" id="UP000191554">
    <property type="component" value="Unassembled WGS sequence"/>
</dbReference>
<dbReference type="Gene3D" id="1.10.1420.10">
    <property type="match status" value="2"/>
</dbReference>
<evidence type="ECO:0000256" key="6">
    <source>
        <dbReference type="ARBA" id="ARBA00023204"/>
    </source>
</evidence>
<dbReference type="AlphaFoldDB" id="A0A1V4SKF2"/>
<comment type="similarity">
    <text evidence="1 7 9">Belongs to the DNA mismatch repair MutS family.</text>
</comment>
<dbReference type="PIRSF" id="PIRSF037677">
    <property type="entry name" value="DNA_mis_repair_Msh6"/>
    <property type="match status" value="1"/>
</dbReference>
<dbReference type="GO" id="GO:0006298">
    <property type="term" value="P:mismatch repair"/>
    <property type="evidence" value="ECO:0007669"/>
    <property type="project" value="UniProtKB-UniRule"/>
</dbReference>
<dbReference type="Gene3D" id="3.30.420.110">
    <property type="entry name" value="MutS, connector domain"/>
    <property type="match status" value="1"/>
</dbReference>
<dbReference type="InterPro" id="IPR000432">
    <property type="entry name" value="DNA_mismatch_repair_MutS_C"/>
</dbReference>
<dbReference type="FunFam" id="3.40.1170.10:FF:000001">
    <property type="entry name" value="DNA mismatch repair protein MutS"/>
    <property type="match status" value="1"/>
</dbReference>
<dbReference type="InterPro" id="IPR017261">
    <property type="entry name" value="DNA_mismatch_repair_MutS/MSH"/>
</dbReference>
<dbReference type="SUPFAM" id="SSF53150">
    <property type="entry name" value="DNA repair protein MutS, domain II"/>
    <property type="match status" value="1"/>
</dbReference>
<dbReference type="SUPFAM" id="SSF48334">
    <property type="entry name" value="DNA repair protein MutS, domain III"/>
    <property type="match status" value="1"/>
</dbReference>
<dbReference type="InterPro" id="IPR007860">
    <property type="entry name" value="DNA_mmatch_repair_MutS_con_dom"/>
</dbReference>
<evidence type="ECO:0000256" key="1">
    <source>
        <dbReference type="ARBA" id="ARBA00006271"/>
    </source>
</evidence>
<evidence type="ECO:0000256" key="3">
    <source>
        <dbReference type="ARBA" id="ARBA00022763"/>
    </source>
</evidence>
<dbReference type="Gene3D" id="3.40.50.300">
    <property type="entry name" value="P-loop containing nucleotide triphosphate hydrolases"/>
    <property type="match status" value="1"/>
</dbReference>
<dbReference type="PROSITE" id="PS00486">
    <property type="entry name" value="DNA_MISMATCH_REPAIR_2"/>
    <property type="match status" value="1"/>
</dbReference>
<dbReference type="InterPro" id="IPR036187">
    <property type="entry name" value="DNA_mismatch_repair_MutS_sf"/>
</dbReference>
<keyword evidence="2 7" id="KW-0547">Nucleotide-binding</keyword>
<evidence type="ECO:0000256" key="4">
    <source>
        <dbReference type="ARBA" id="ARBA00022840"/>
    </source>
</evidence>
<keyword evidence="6 7" id="KW-0234">DNA repair</keyword>
<evidence type="ECO:0000259" key="10">
    <source>
        <dbReference type="PROSITE" id="PS00486"/>
    </source>
</evidence>
<dbReference type="InterPro" id="IPR027417">
    <property type="entry name" value="P-loop_NTPase"/>
</dbReference>
<dbReference type="Pfam" id="PF05190">
    <property type="entry name" value="MutS_IV"/>
    <property type="match status" value="1"/>
</dbReference>
<evidence type="ECO:0000313" key="12">
    <source>
        <dbReference type="Proteomes" id="UP000191554"/>
    </source>
</evidence>
<reference evidence="11 12" key="1">
    <citation type="submission" date="2017-03" db="EMBL/GenBank/DDBJ databases">
        <title>Genome sequence of Clostridium hungatei DSM 14427.</title>
        <authorList>
            <person name="Poehlein A."/>
            <person name="Daniel R."/>
        </authorList>
    </citation>
    <scope>NUCLEOTIDE SEQUENCE [LARGE SCALE GENOMIC DNA]</scope>
    <source>
        <strain evidence="11 12">DSM 14427</strain>
    </source>
</reference>
<dbReference type="FunFam" id="3.40.50.300:FF:001579">
    <property type="entry name" value="DNA mismatch repair protein MutS"/>
    <property type="match status" value="1"/>
</dbReference>